<keyword evidence="3" id="KW-1185">Reference proteome</keyword>
<evidence type="ECO:0000313" key="2">
    <source>
        <dbReference type="EMBL" id="MDM8274262.1"/>
    </source>
</evidence>
<dbReference type="EMBL" id="JAUDDZ010000002">
    <property type="protein sequence ID" value="MDM8274262.1"/>
    <property type="molecule type" value="Genomic_DNA"/>
</dbReference>
<dbReference type="Pfam" id="PF04304">
    <property type="entry name" value="DUF454"/>
    <property type="match status" value="1"/>
</dbReference>
<dbReference type="PANTHER" id="PTHR35813">
    <property type="entry name" value="INNER MEMBRANE PROTEIN YBAN"/>
    <property type="match status" value="1"/>
</dbReference>
<feature type="transmembrane region" description="Helical" evidence="1">
    <location>
        <begin position="106"/>
        <end position="126"/>
    </location>
</feature>
<protein>
    <submittedName>
        <fullName evidence="2">YbaN family protein</fullName>
    </submittedName>
</protein>
<comment type="caution">
    <text evidence="2">The sequence shown here is derived from an EMBL/GenBank/DDBJ whole genome shotgun (WGS) entry which is preliminary data.</text>
</comment>
<gene>
    <name evidence="2" type="ORF">QUW28_01935</name>
</gene>
<dbReference type="Proteomes" id="UP001529421">
    <property type="component" value="Unassembled WGS sequence"/>
</dbReference>
<evidence type="ECO:0000256" key="1">
    <source>
        <dbReference type="SAM" id="Phobius"/>
    </source>
</evidence>
<proteinExistence type="predicted"/>
<dbReference type="PANTHER" id="PTHR35813:SF1">
    <property type="entry name" value="INNER MEMBRANE PROTEIN YBAN"/>
    <property type="match status" value="1"/>
</dbReference>
<accession>A0ABT7V8R6</accession>
<dbReference type="InterPro" id="IPR007401">
    <property type="entry name" value="DUF454"/>
</dbReference>
<keyword evidence="1" id="KW-0472">Membrane</keyword>
<dbReference type="RefSeq" id="WP_289544118.1">
    <property type="nucleotide sequence ID" value="NZ_JAUDDZ010000002.1"/>
</dbReference>
<evidence type="ECO:0000313" key="3">
    <source>
        <dbReference type="Proteomes" id="UP001529421"/>
    </source>
</evidence>
<dbReference type="PIRSF" id="PIRSF016789">
    <property type="entry name" value="DUF454"/>
    <property type="match status" value="1"/>
</dbReference>
<sequence>MKQTFRRSVFEKVLFVLAWLVLGLAAVGVVVPLLPTTPLVLLASALFARSSPRFDAWLRTTRLYKSYVVPFRETGGMTARKKLTMWGVTAATCAVSFLLVEFVPARVMLAAVVVGMGVALVTKIKTITPEEEARRRA</sequence>
<reference evidence="3" key="1">
    <citation type="submission" date="2023-06" db="EMBL/GenBank/DDBJ databases">
        <title>Identification and characterization of horizontal gene transfer across gut microbiota members of farm animals based on homology search.</title>
        <authorList>
            <person name="Zeman M."/>
            <person name="Kubasova T."/>
            <person name="Jahodarova E."/>
            <person name="Nykrynova M."/>
            <person name="Rychlik I."/>
        </authorList>
    </citation>
    <scope>NUCLEOTIDE SEQUENCE [LARGE SCALE GENOMIC DNA]</scope>
    <source>
        <strain evidence="3">154_Feed</strain>
    </source>
</reference>
<name>A0ABT7V8R6_9ACTN</name>
<organism evidence="2 3">
    <name type="scientific">Enorma phocaeensis</name>
    <dbReference type="NCBI Taxonomy" id="1871019"/>
    <lineage>
        <taxon>Bacteria</taxon>
        <taxon>Bacillati</taxon>
        <taxon>Actinomycetota</taxon>
        <taxon>Coriobacteriia</taxon>
        <taxon>Coriobacteriales</taxon>
        <taxon>Coriobacteriaceae</taxon>
        <taxon>Enorma</taxon>
    </lineage>
</organism>
<keyword evidence="1" id="KW-1133">Transmembrane helix</keyword>
<keyword evidence="1" id="KW-0812">Transmembrane</keyword>